<dbReference type="InterPro" id="IPR017853">
    <property type="entry name" value="GH"/>
</dbReference>
<dbReference type="EC" id="3.2.1.21" evidence="4"/>
<dbReference type="Proteomes" id="UP000663827">
    <property type="component" value="Unassembled WGS sequence"/>
</dbReference>
<protein>
    <recommendedName>
        <fullName evidence="4">beta-glucosidase</fullName>
        <ecNumber evidence="4">3.2.1.21</ecNumber>
    </recommendedName>
</protein>
<dbReference type="Gene3D" id="3.40.50.1700">
    <property type="entry name" value="Glycoside hydrolase family 3 C-terminal domain"/>
    <property type="match status" value="1"/>
</dbReference>
<keyword evidence="9" id="KW-0624">Polysaccharide degradation</keyword>
<dbReference type="GO" id="GO:0008422">
    <property type="term" value="F:beta-glucosidase activity"/>
    <property type="evidence" value="ECO:0007669"/>
    <property type="project" value="UniProtKB-EC"/>
</dbReference>
<comment type="pathway">
    <text evidence="2">Glycan metabolism; cellulose degradation.</text>
</comment>
<feature type="chain" id="PRO_5034214658" description="beta-glucosidase" evidence="10">
    <location>
        <begin position="18"/>
        <end position="596"/>
    </location>
</feature>
<dbReference type="InterPro" id="IPR036881">
    <property type="entry name" value="Glyco_hydro_3_C_sf"/>
</dbReference>
<keyword evidence="7" id="KW-0119">Carbohydrate metabolism</keyword>
<accession>A0A8H3E8D2</accession>
<evidence type="ECO:0000256" key="3">
    <source>
        <dbReference type="ARBA" id="ARBA00005336"/>
    </source>
</evidence>
<dbReference type="InterPro" id="IPR013783">
    <property type="entry name" value="Ig-like_fold"/>
</dbReference>
<dbReference type="InterPro" id="IPR050288">
    <property type="entry name" value="Cellulose_deg_GH3"/>
</dbReference>
<evidence type="ECO:0000256" key="8">
    <source>
        <dbReference type="ARBA" id="ARBA00023295"/>
    </source>
</evidence>
<dbReference type="SUPFAM" id="SSF51445">
    <property type="entry name" value="(Trans)glycosidases"/>
    <property type="match status" value="1"/>
</dbReference>
<evidence type="ECO:0000256" key="4">
    <source>
        <dbReference type="ARBA" id="ARBA00012744"/>
    </source>
</evidence>
<feature type="domain" description="Fibronectin type III-like" evidence="11">
    <location>
        <begin position="517"/>
        <end position="586"/>
    </location>
</feature>
<dbReference type="PRINTS" id="PR00133">
    <property type="entry name" value="GLHYDRLASE3"/>
</dbReference>
<reference evidence="12" key="1">
    <citation type="submission" date="2021-01" db="EMBL/GenBank/DDBJ databases">
        <authorList>
            <person name="Kaushik A."/>
        </authorList>
    </citation>
    <scope>NUCLEOTIDE SEQUENCE</scope>
    <source>
        <strain evidence="12">AG5</strain>
    </source>
</reference>
<evidence type="ECO:0000256" key="6">
    <source>
        <dbReference type="ARBA" id="ARBA00023001"/>
    </source>
</evidence>
<dbReference type="InterPro" id="IPR001764">
    <property type="entry name" value="Glyco_hydro_3_N"/>
</dbReference>
<keyword evidence="8" id="KW-0326">Glycosidase</keyword>
<dbReference type="FunFam" id="3.40.50.1700:FF:000003">
    <property type="entry name" value="Probable beta-glucosidase"/>
    <property type="match status" value="1"/>
</dbReference>
<comment type="similarity">
    <text evidence="3">Belongs to the glycosyl hydrolase 3 family.</text>
</comment>
<organism evidence="12 13">
    <name type="scientific">Rhizoctonia solani</name>
    <dbReference type="NCBI Taxonomy" id="456999"/>
    <lineage>
        <taxon>Eukaryota</taxon>
        <taxon>Fungi</taxon>
        <taxon>Dikarya</taxon>
        <taxon>Basidiomycota</taxon>
        <taxon>Agaricomycotina</taxon>
        <taxon>Agaricomycetes</taxon>
        <taxon>Cantharellales</taxon>
        <taxon>Ceratobasidiaceae</taxon>
        <taxon>Rhizoctonia</taxon>
    </lineage>
</organism>
<evidence type="ECO:0000313" key="12">
    <source>
        <dbReference type="EMBL" id="CAE7186413.1"/>
    </source>
</evidence>
<dbReference type="InterPro" id="IPR036962">
    <property type="entry name" value="Glyco_hydro_3_N_sf"/>
</dbReference>
<sequence>MLLIIVPLSLLVGYVWAGEPIQSPDTARTWTESHKLAKALVSKLTLEQKVNITTGLGWEVGRCEGNISPIPEVGWTGLCLEDAPLGVRFTDRVTAFPAGINAGFTWDRDLIRRRGEAIGREFKGKGAHVVLGPMMNLARVAAGGRNWEGFGADPYQVGEAAYQTIIGTQKAGAQACAKHFINNEQEHYRKTSSSNVDDRTQHELYAHPFLRSVMAGVASFMCSYRSDAGPAQRGPNGYADRGGLDGTLAMGWGSGTAEFPYLISPLEAMQQRAKADHTTIGWWLNDWDTAGAATAAANKDVAFVFIASDSGEAYITVDGNAGDRNNLTAWNNGDELVKAVAAVNKNTVVVVHSVGPLVLEPWVDHPNVTAILWAGLPGQESGNSLVDVVYGDVNPSAKLPYTIAKKSEDYSAQVVYNDSSVEPQIPYTEGLLIDYRWFDAKNIAPRYEFGFGLSYTTFEYSNLKVTRANDALTKELIWWDGGVSGNKTGASIETWLHDPLFKVSFTIKNTGKVAGSEVAQLYISPPAATNEPPNVLRGFEKVQLGAGESKSVDLILSRYDLSIWDVPRQGWARMNGIVGVWVGSSSRDQRLNGTIF</sequence>
<evidence type="ECO:0000256" key="10">
    <source>
        <dbReference type="SAM" id="SignalP"/>
    </source>
</evidence>
<dbReference type="Gene3D" id="3.20.20.300">
    <property type="entry name" value="Glycoside hydrolase, family 3, N-terminal domain"/>
    <property type="match status" value="1"/>
</dbReference>
<keyword evidence="10" id="KW-0732">Signal</keyword>
<dbReference type="InterPro" id="IPR026891">
    <property type="entry name" value="Fn3-like"/>
</dbReference>
<dbReference type="AlphaFoldDB" id="A0A8H3E8D2"/>
<dbReference type="SMART" id="SM01217">
    <property type="entry name" value="Fn3_like"/>
    <property type="match status" value="1"/>
</dbReference>
<evidence type="ECO:0000256" key="2">
    <source>
        <dbReference type="ARBA" id="ARBA00004987"/>
    </source>
</evidence>
<dbReference type="GO" id="GO:0030245">
    <property type="term" value="P:cellulose catabolic process"/>
    <property type="evidence" value="ECO:0007669"/>
    <property type="project" value="UniProtKB-KW"/>
</dbReference>
<dbReference type="Pfam" id="PF01915">
    <property type="entry name" value="Glyco_hydro_3_C"/>
    <property type="match status" value="1"/>
</dbReference>
<name>A0A8H3E8D2_9AGAM</name>
<comment type="catalytic activity">
    <reaction evidence="1">
        <text>Hydrolysis of terminal, non-reducing beta-D-glucosyl residues with release of beta-D-glucose.</text>
        <dbReference type="EC" id="3.2.1.21"/>
    </reaction>
</comment>
<evidence type="ECO:0000259" key="11">
    <source>
        <dbReference type="SMART" id="SM01217"/>
    </source>
</evidence>
<evidence type="ECO:0000313" key="13">
    <source>
        <dbReference type="Proteomes" id="UP000663827"/>
    </source>
</evidence>
<dbReference type="SUPFAM" id="SSF52279">
    <property type="entry name" value="Beta-D-glucan exohydrolase, C-terminal domain"/>
    <property type="match status" value="1"/>
</dbReference>
<dbReference type="PANTHER" id="PTHR42715">
    <property type="entry name" value="BETA-GLUCOSIDASE"/>
    <property type="match status" value="1"/>
</dbReference>
<evidence type="ECO:0000256" key="9">
    <source>
        <dbReference type="ARBA" id="ARBA00023326"/>
    </source>
</evidence>
<dbReference type="InterPro" id="IPR002772">
    <property type="entry name" value="Glyco_hydro_3_C"/>
</dbReference>
<evidence type="ECO:0000256" key="1">
    <source>
        <dbReference type="ARBA" id="ARBA00000448"/>
    </source>
</evidence>
<evidence type="ECO:0000256" key="5">
    <source>
        <dbReference type="ARBA" id="ARBA00022801"/>
    </source>
</evidence>
<keyword evidence="6" id="KW-0136">Cellulose degradation</keyword>
<comment type="caution">
    <text evidence="12">The sequence shown here is derived from an EMBL/GenBank/DDBJ whole genome shotgun (WGS) entry which is preliminary data.</text>
</comment>
<gene>
    <name evidence="12" type="ORF">RDB_LOCUS122593</name>
</gene>
<dbReference type="EMBL" id="CAJNJQ010002848">
    <property type="protein sequence ID" value="CAE7186413.1"/>
    <property type="molecule type" value="Genomic_DNA"/>
</dbReference>
<dbReference type="Pfam" id="PF14310">
    <property type="entry name" value="Fn3-like"/>
    <property type="match status" value="1"/>
</dbReference>
<proteinExistence type="inferred from homology"/>
<feature type="signal peptide" evidence="10">
    <location>
        <begin position="1"/>
        <end position="17"/>
    </location>
</feature>
<dbReference type="Gene3D" id="2.60.40.10">
    <property type="entry name" value="Immunoglobulins"/>
    <property type="match status" value="1"/>
</dbReference>
<keyword evidence="5" id="KW-0378">Hydrolase</keyword>
<dbReference type="PANTHER" id="PTHR42715:SF2">
    <property type="entry name" value="BETA-GLUCOSIDASE F-RELATED"/>
    <property type="match status" value="1"/>
</dbReference>
<evidence type="ECO:0000256" key="7">
    <source>
        <dbReference type="ARBA" id="ARBA00023277"/>
    </source>
</evidence>
<dbReference type="Pfam" id="PF00933">
    <property type="entry name" value="Glyco_hydro_3"/>
    <property type="match status" value="1"/>
</dbReference>